<sequence>MGIPGDNLAEINAALQQRFFQKKPGTNEPLERWELGAVKVSCPPARFLRHLKLCGFADATIPQNWDYTYAAWPGALLVRAVARLIDLADAWESGVRWKETIVLGGKRPLQQDKETTQAAIALMGRYYYPATSRPLGETELDMMRWLWANCMLPPGLQDTRVVFVDAPMKPPATPGGQPVRPNTEDTVQEWLKSKPVSTNILLSSGAPYGMAQGEALWRLLVVHGIGVETFGHAAPDLPPEVFMREVAGTVYQITQSRAS</sequence>
<dbReference type="Proteomes" id="UP000176917">
    <property type="component" value="Unassembled WGS sequence"/>
</dbReference>
<dbReference type="STRING" id="1802461.A3B24_02445"/>
<evidence type="ECO:0000313" key="1">
    <source>
        <dbReference type="EMBL" id="OHA73444.1"/>
    </source>
</evidence>
<proteinExistence type="predicted"/>
<dbReference type="AlphaFoldDB" id="A0A1G2RKR8"/>
<accession>A0A1G2RKR8</accession>
<protein>
    <submittedName>
        <fullName evidence="1">Uncharacterized protein</fullName>
    </submittedName>
</protein>
<comment type="caution">
    <text evidence="1">The sequence shown here is derived from an EMBL/GenBank/DDBJ whole genome shotgun (WGS) entry which is preliminary data.</text>
</comment>
<reference evidence="1 2" key="1">
    <citation type="journal article" date="2016" name="Nat. Commun.">
        <title>Thousands of microbial genomes shed light on interconnected biogeochemical processes in an aquifer system.</title>
        <authorList>
            <person name="Anantharaman K."/>
            <person name="Brown C.T."/>
            <person name="Hug L.A."/>
            <person name="Sharon I."/>
            <person name="Castelle C.J."/>
            <person name="Probst A.J."/>
            <person name="Thomas B.C."/>
            <person name="Singh A."/>
            <person name="Wilkins M.J."/>
            <person name="Karaoz U."/>
            <person name="Brodie E.L."/>
            <person name="Williams K.H."/>
            <person name="Hubbard S.S."/>
            <person name="Banfield J.F."/>
        </authorList>
    </citation>
    <scope>NUCLEOTIDE SEQUENCE [LARGE SCALE GENOMIC DNA]</scope>
</reference>
<organism evidence="1 2">
    <name type="scientific">Candidatus Wildermuthbacteria bacterium RIFCSPLOWO2_01_FULL_48_16</name>
    <dbReference type="NCBI Taxonomy" id="1802461"/>
    <lineage>
        <taxon>Bacteria</taxon>
        <taxon>Candidatus Wildermuthiibacteriota</taxon>
    </lineage>
</organism>
<name>A0A1G2RKR8_9BACT</name>
<evidence type="ECO:0000313" key="2">
    <source>
        <dbReference type="Proteomes" id="UP000176917"/>
    </source>
</evidence>
<gene>
    <name evidence="1" type="ORF">A3B24_02445</name>
</gene>
<dbReference type="EMBL" id="MHUG01000012">
    <property type="protein sequence ID" value="OHA73444.1"/>
    <property type="molecule type" value="Genomic_DNA"/>
</dbReference>